<sequence length="117" mass="13738">MRFKKKKFLPSVKETNQIAKTLDWWIVDGPNELELKRAPHRTNPVREMNKRVGDWWMGSRIVSSPYSSLIRRPVLYKSVSSLLPSIRIYSHYRIDLHFSLCFRSFPAPFVSDSVADL</sequence>
<evidence type="ECO:0000313" key="2">
    <source>
        <dbReference type="Proteomes" id="UP001064489"/>
    </source>
</evidence>
<dbReference type="Proteomes" id="UP001064489">
    <property type="component" value="Chromosome 5"/>
</dbReference>
<reference evidence="1" key="1">
    <citation type="journal article" date="2022" name="Plant J.">
        <title>Strategies of tolerance reflected in two North American maple genomes.</title>
        <authorList>
            <person name="McEvoy S.L."/>
            <person name="Sezen U.U."/>
            <person name="Trouern-Trend A."/>
            <person name="McMahon S.M."/>
            <person name="Schaberg P.G."/>
            <person name="Yang J."/>
            <person name="Wegrzyn J.L."/>
            <person name="Swenson N.G."/>
        </authorList>
    </citation>
    <scope>NUCLEOTIDE SEQUENCE</scope>
    <source>
        <strain evidence="1">91603</strain>
    </source>
</reference>
<dbReference type="EMBL" id="JAJSOW010000102">
    <property type="protein sequence ID" value="KAI9178438.1"/>
    <property type="molecule type" value="Genomic_DNA"/>
</dbReference>
<comment type="caution">
    <text evidence="1">The sequence shown here is derived from an EMBL/GenBank/DDBJ whole genome shotgun (WGS) entry which is preliminary data.</text>
</comment>
<protein>
    <submittedName>
        <fullName evidence="1">Uncharacterized protein</fullName>
    </submittedName>
</protein>
<accession>A0AAD5NT43</accession>
<dbReference type="AlphaFoldDB" id="A0AAD5NT43"/>
<gene>
    <name evidence="1" type="ORF">LWI28_026468</name>
</gene>
<proteinExistence type="predicted"/>
<name>A0AAD5NT43_ACENE</name>
<evidence type="ECO:0000313" key="1">
    <source>
        <dbReference type="EMBL" id="KAI9178438.1"/>
    </source>
</evidence>
<keyword evidence="2" id="KW-1185">Reference proteome</keyword>
<organism evidence="1 2">
    <name type="scientific">Acer negundo</name>
    <name type="common">Box elder</name>
    <dbReference type="NCBI Taxonomy" id="4023"/>
    <lineage>
        <taxon>Eukaryota</taxon>
        <taxon>Viridiplantae</taxon>
        <taxon>Streptophyta</taxon>
        <taxon>Embryophyta</taxon>
        <taxon>Tracheophyta</taxon>
        <taxon>Spermatophyta</taxon>
        <taxon>Magnoliopsida</taxon>
        <taxon>eudicotyledons</taxon>
        <taxon>Gunneridae</taxon>
        <taxon>Pentapetalae</taxon>
        <taxon>rosids</taxon>
        <taxon>malvids</taxon>
        <taxon>Sapindales</taxon>
        <taxon>Sapindaceae</taxon>
        <taxon>Hippocastanoideae</taxon>
        <taxon>Acereae</taxon>
        <taxon>Acer</taxon>
    </lineage>
</organism>
<reference evidence="1" key="2">
    <citation type="submission" date="2023-02" db="EMBL/GenBank/DDBJ databases">
        <authorList>
            <person name="Swenson N.G."/>
            <person name="Wegrzyn J.L."/>
            <person name="Mcevoy S.L."/>
        </authorList>
    </citation>
    <scope>NUCLEOTIDE SEQUENCE</scope>
    <source>
        <strain evidence="1">91603</strain>
        <tissue evidence="1">Leaf</tissue>
    </source>
</reference>